<keyword evidence="4" id="KW-0539">Nucleus</keyword>
<dbReference type="InterPro" id="IPR037802">
    <property type="entry name" value="SGF29"/>
</dbReference>
<dbReference type="Pfam" id="PF07039">
    <property type="entry name" value="SGF29_Tudor"/>
    <property type="match status" value="1"/>
</dbReference>
<dbReference type="Gene3D" id="2.30.30.140">
    <property type="match status" value="1"/>
</dbReference>
<dbReference type="WBParaSite" id="PTRK_0001370300.1">
    <property type="protein sequence ID" value="PTRK_0001370300.1"/>
    <property type="gene ID" value="PTRK_0001370300"/>
</dbReference>
<evidence type="ECO:0000256" key="3">
    <source>
        <dbReference type="ARBA" id="ARBA00023163"/>
    </source>
</evidence>
<dbReference type="PANTHER" id="PTHR21539">
    <property type="entry name" value="SAGA-ASSOCIATED FACTOR 29"/>
    <property type="match status" value="1"/>
</dbReference>
<dbReference type="GO" id="GO:0005634">
    <property type="term" value="C:nucleus"/>
    <property type="evidence" value="ECO:0007669"/>
    <property type="project" value="UniProtKB-SubCell"/>
</dbReference>
<dbReference type="PANTHER" id="PTHR21539:SF0">
    <property type="entry name" value="SAGA-ASSOCIATED FACTOR 29"/>
    <property type="match status" value="1"/>
</dbReference>
<name>A0A0N4ZY30_PARTI</name>
<dbReference type="AlphaFoldDB" id="A0A0N4ZY30"/>
<feature type="domain" description="SGF29 C-terminal" evidence="5">
    <location>
        <begin position="107"/>
        <end position="248"/>
    </location>
</feature>
<proteinExistence type="predicted"/>
<dbReference type="InterPro" id="IPR047287">
    <property type="entry name" value="Tudor_SGF29_rpt2"/>
</dbReference>
<comment type="subcellular location">
    <subcellularLocation>
        <location evidence="1">Nucleus</location>
    </subcellularLocation>
</comment>
<evidence type="ECO:0000313" key="7">
    <source>
        <dbReference type="WBParaSite" id="PTRK_0001370300.1"/>
    </source>
</evidence>
<dbReference type="PROSITE" id="PS51518">
    <property type="entry name" value="SGF29_C"/>
    <property type="match status" value="1"/>
</dbReference>
<keyword evidence="2" id="KW-0805">Transcription regulation</keyword>
<evidence type="ECO:0000256" key="1">
    <source>
        <dbReference type="ARBA" id="ARBA00004123"/>
    </source>
</evidence>
<evidence type="ECO:0000256" key="2">
    <source>
        <dbReference type="ARBA" id="ARBA00023015"/>
    </source>
</evidence>
<accession>A0A0N4ZY30</accession>
<dbReference type="GO" id="GO:0000124">
    <property type="term" value="C:SAGA complex"/>
    <property type="evidence" value="ECO:0007669"/>
    <property type="project" value="InterPro"/>
</dbReference>
<dbReference type="CDD" id="cd20394">
    <property type="entry name" value="Tudor_SGF29_rpt2"/>
    <property type="match status" value="1"/>
</dbReference>
<evidence type="ECO:0000256" key="4">
    <source>
        <dbReference type="ARBA" id="ARBA00023242"/>
    </source>
</evidence>
<reference evidence="7" key="1">
    <citation type="submission" date="2017-02" db="UniProtKB">
        <authorList>
            <consortium name="WormBaseParasite"/>
        </authorList>
    </citation>
    <scope>IDENTIFICATION</scope>
</reference>
<evidence type="ECO:0000259" key="5">
    <source>
        <dbReference type="PROSITE" id="PS51518"/>
    </source>
</evidence>
<dbReference type="STRING" id="131310.A0A0N4ZY30"/>
<dbReference type="Proteomes" id="UP000038045">
    <property type="component" value="Unplaced"/>
</dbReference>
<dbReference type="InterPro" id="IPR010750">
    <property type="entry name" value="SGF29_tudor-like_dom"/>
</dbReference>
<keyword evidence="3" id="KW-0804">Transcription</keyword>
<evidence type="ECO:0000313" key="6">
    <source>
        <dbReference type="Proteomes" id="UP000038045"/>
    </source>
</evidence>
<organism evidence="6 7">
    <name type="scientific">Parastrongyloides trichosuri</name>
    <name type="common">Possum-specific nematode worm</name>
    <dbReference type="NCBI Taxonomy" id="131310"/>
    <lineage>
        <taxon>Eukaryota</taxon>
        <taxon>Metazoa</taxon>
        <taxon>Ecdysozoa</taxon>
        <taxon>Nematoda</taxon>
        <taxon>Chromadorea</taxon>
        <taxon>Rhabditida</taxon>
        <taxon>Tylenchina</taxon>
        <taxon>Panagrolaimomorpha</taxon>
        <taxon>Strongyloidoidea</taxon>
        <taxon>Strongyloididae</taxon>
        <taxon>Parastrongyloides</taxon>
    </lineage>
</organism>
<keyword evidence="6" id="KW-1185">Reference proteome</keyword>
<sequence length="264" mass="30460">MEMVKIKEIGEKVKEVLNGDGEDKPDSDDMEEITRHFEDTYEIVTQLSKEMSDSAFEAFKYSAFEDPDIKTADFLRALNLYGELLPSWIPKDHSPVIEGVGGISYSKDSILDIDDLVVAFINNMWCLGMVKECKINEDNPELSSYFVVDVEDRDRPGLWHKREKLIPLPKYKADPLCHNHALFDRNTIVIAMYPQTTCFFKAIVLEKPTRKKDRYVLTFENDASKNEWSEQMIIPQAFVLEYDAKMFTANSKSLAAKRSHLKKK</sequence>
<protein>
    <submittedName>
        <fullName evidence="7">SGF29 C-terminal domain-containing protein</fullName>
    </submittedName>
</protein>